<evidence type="ECO:0000256" key="3">
    <source>
        <dbReference type="ARBA" id="ARBA00022723"/>
    </source>
</evidence>
<keyword evidence="5" id="KW-0411">Iron-sulfur</keyword>
<dbReference type="GO" id="GO:0051539">
    <property type="term" value="F:4 iron, 4 sulfur cluster binding"/>
    <property type="evidence" value="ECO:0007669"/>
    <property type="project" value="UniProtKB-KW"/>
</dbReference>
<gene>
    <name evidence="8" type="ORF">HF320_07665</name>
</gene>
<accession>A0A7X9UCZ3</accession>
<dbReference type="PROSITE" id="PS51379">
    <property type="entry name" value="4FE4S_FER_2"/>
    <property type="match status" value="3"/>
</dbReference>
<evidence type="ECO:0000313" key="8">
    <source>
        <dbReference type="EMBL" id="NMF56201.1"/>
    </source>
</evidence>
<dbReference type="PANTHER" id="PTHR24960:SF79">
    <property type="entry name" value="PHOTOSYSTEM I IRON-SULFUR CENTER"/>
    <property type="match status" value="1"/>
</dbReference>
<keyword evidence="4" id="KW-0408">Iron</keyword>
<dbReference type="Proteomes" id="UP000546970">
    <property type="component" value="Unassembled WGS sequence"/>
</dbReference>
<dbReference type="GO" id="GO:0046872">
    <property type="term" value="F:metal ion binding"/>
    <property type="evidence" value="ECO:0007669"/>
    <property type="project" value="UniProtKB-KW"/>
</dbReference>
<keyword evidence="3" id="KW-0479">Metal-binding</keyword>
<feature type="domain" description="4Fe-4S ferredoxin-type" evidence="7">
    <location>
        <begin position="83"/>
        <end position="113"/>
    </location>
</feature>
<dbReference type="AlphaFoldDB" id="A0A7X9UCZ3"/>
<keyword evidence="2" id="KW-0004">4Fe-4S</keyword>
<feature type="domain" description="4Fe-4S ferredoxin-type" evidence="7">
    <location>
        <begin position="342"/>
        <end position="371"/>
    </location>
</feature>
<evidence type="ECO:0000256" key="2">
    <source>
        <dbReference type="ARBA" id="ARBA00022485"/>
    </source>
</evidence>
<evidence type="ECO:0000259" key="7">
    <source>
        <dbReference type="PROSITE" id="PS51379"/>
    </source>
</evidence>
<dbReference type="Pfam" id="PF12800">
    <property type="entry name" value="Fer4_4"/>
    <property type="match status" value="1"/>
</dbReference>
<dbReference type="SUPFAM" id="SSF54862">
    <property type="entry name" value="4Fe-4S ferredoxins"/>
    <property type="match status" value="2"/>
</dbReference>
<feature type="coiled-coil region" evidence="6">
    <location>
        <begin position="383"/>
        <end position="410"/>
    </location>
</feature>
<dbReference type="Pfam" id="PF12838">
    <property type="entry name" value="Fer4_7"/>
    <property type="match status" value="1"/>
</dbReference>
<comment type="caution">
    <text evidence="8">The sequence shown here is derived from an EMBL/GenBank/DDBJ whole genome shotgun (WGS) entry which is preliminary data.</text>
</comment>
<dbReference type="Gene3D" id="3.30.70.20">
    <property type="match status" value="2"/>
</dbReference>
<dbReference type="InterPro" id="IPR017900">
    <property type="entry name" value="4Fe4S_Fe_S_CS"/>
</dbReference>
<feature type="domain" description="4Fe-4S ferredoxin-type" evidence="7">
    <location>
        <begin position="312"/>
        <end position="341"/>
    </location>
</feature>
<sequence length="420" mass="45588">MAQQHDLFDDIIDISKGLGALKKPLGGISDSLMGIESEENHWNPADYKEKPRGNSNRCLACIHEGSSCNACKVACPVNAVDIDDGGIDILDICRKCGLCAAACPTEAMNSPKIKPKQLYDKIAGAAASHTTAYVTCTRALRRRPRENEIVLACIGDVTPEVWFAVLADYSNVSVYLPLGICDHCKTTTGEEMLGEAIATAEEWASTGLGLEVEARDLKCVKRREYERKEFMDNMMRTTGLTVSKLNPAAAAVASVTQKLKAHSDRITQLERTLNNACGSTDFKRRRVLTQNRQLLLSALQDHPELADNIEASIPQCDFDKCTMCGACVDLCPTNATDLVGSGKFTIEPEYCVGCGLCVEACENHVLKMVTCPGSELVVPDPEAEEKAAKAAKAREEAAKMKADAKKKLTKVLDQVEKLAD</sequence>
<evidence type="ECO:0000256" key="1">
    <source>
        <dbReference type="ARBA" id="ARBA00001966"/>
    </source>
</evidence>
<evidence type="ECO:0000313" key="9">
    <source>
        <dbReference type="Proteomes" id="UP000546970"/>
    </source>
</evidence>
<dbReference type="Gene3D" id="3.30.70.3270">
    <property type="match status" value="1"/>
</dbReference>
<dbReference type="PROSITE" id="PS00198">
    <property type="entry name" value="4FE4S_FER_1"/>
    <property type="match status" value="3"/>
</dbReference>
<evidence type="ECO:0000256" key="4">
    <source>
        <dbReference type="ARBA" id="ARBA00023004"/>
    </source>
</evidence>
<keyword evidence="6" id="KW-0175">Coiled coil</keyword>
<dbReference type="EMBL" id="JABBCP010000007">
    <property type="protein sequence ID" value="NMF56201.1"/>
    <property type="molecule type" value="Genomic_DNA"/>
</dbReference>
<dbReference type="InterPro" id="IPR017896">
    <property type="entry name" value="4Fe4S_Fe-S-bd"/>
</dbReference>
<organism evidence="8 9">
    <name type="scientific">Collinsella acetigenes</name>
    <dbReference type="NCBI Taxonomy" id="2713419"/>
    <lineage>
        <taxon>Bacteria</taxon>
        <taxon>Bacillati</taxon>
        <taxon>Actinomycetota</taxon>
        <taxon>Coriobacteriia</taxon>
        <taxon>Coriobacteriales</taxon>
        <taxon>Coriobacteriaceae</taxon>
        <taxon>Collinsella</taxon>
    </lineage>
</organism>
<dbReference type="PANTHER" id="PTHR24960">
    <property type="entry name" value="PHOTOSYSTEM I IRON-SULFUR CENTER-RELATED"/>
    <property type="match status" value="1"/>
</dbReference>
<protein>
    <submittedName>
        <fullName evidence="8">4Fe-4S binding protein</fullName>
    </submittedName>
</protein>
<dbReference type="InterPro" id="IPR050157">
    <property type="entry name" value="PSI_iron-sulfur_center"/>
</dbReference>
<proteinExistence type="predicted"/>
<evidence type="ECO:0000256" key="6">
    <source>
        <dbReference type="SAM" id="Coils"/>
    </source>
</evidence>
<keyword evidence="9" id="KW-1185">Reference proteome</keyword>
<name>A0A7X9UCZ3_9ACTN</name>
<comment type="cofactor">
    <cofactor evidence="1">
        <name>[4Fe-4S] cluster</name>
        <dbReference type="ChEBI" id="CHEBI:49883"/>
    </cofactor>
</comment>
<dbReference type="RefSeq" id="WP_169277785.1">
    <property type="nucleotide sequence ID" value="NZ_JABBCP010000007.1"/>
</dbReference>
<reference evidence="8 9" key="1">
    <citation type="submission" date="2020-04" db="EMBL/GenBank/DDBJ databases">
        <title>Collinsella sp. KGMB02528 nov., an anaerobic actinobacterium isolated from human feces.</title>
        <authorList>
            <person name="Han K.-I."/>
            <person name="Eom M.K."/>
            <person name="Kim J.-S."/>
            <person name="Lee K.C."/>
            <person name="Suh M.K."/>
            <person name="Park S.-H."/>
            <person name="Lee J.H."/>
            <person name="Kang S.W."/>
            <person name="Park J.-E."/>
            <person name="Oh B.S."/>
            <person name="Yu S.Y."/>
            <person name="Choi S.-H."/>
            <person name="Lee D.H."/>
            <person name="Yoon H."/>
            <person name="Kim B.-Y."/>
            <person name="Lee J.H."/>
            <person name="Lee J.-S."/>
        </authorList>
    </citation>
    <scope>NUCLEOTIDE SEQUENCE [LARGE SCALE GENOMIC DNA]</scope>
    <source>
        <strain evidence="8 9">KGMB02528</strain>
    </source>
</reference>
<evidence type="ECO:0000256" key="5">
    <source>
        <dbReference type="ARBA" id="ARBA00023014"/>
    </source>
</evidence>